<dbReference type="SMART" id="SM00220">
    <property type="entry name" value="S_TKc"/>
    <property type="match status" value="1"/>
</dbReference>
<evidence type="ECO:0000256" key="1">
    <source>
        <dbReference type="ARBA" id="ARBA00022679"/>
    </source>
</evidence>
<dbReference type="InterPro" id="IPR011009">
    <property type="entry name" value="Kinase-like_dom_sf"/>
</dbReference>
<dbReference type="PROSITE" id="PS00107">
    <property type="entry name" value="PROTEIN_KINASE_ATP"/>
    <property type="match status" value="1"/>
</dbReference>
<keyword evidence="2 5" id="KW-0547">Nucleotide-binding</keyword>
<dbReference type="Gene3D" id="3.30.200.20">
    <property type="entry name" value="Phosphorylase Kinase, domain 1"/>
    <property type="match status" value="1"/>
</dbReference>
<protein>
    <submittedName>
        <fullName evidence="9">Serine/threonine protein kinase</fullName>
        <ecNumber evidence="9">2.7.11.1</ecNumber>
    </submittedName>
</protein>
<dbReference type="PANTHER" id="PTHR46146:SF23">
    <property type="entry name" value="PROTEIN KINASE DOMAIN-CONTAINING PROTEIN"/>
    <property type="match status" value="1"/>
</dbReference>
<feature type="region of interest" description="Disordered" evidence="7">
    <location>
        <begin position="315"/>
        <end position="334"/>
    </location>
</feature>
<dbReference type="GO" id="GO:0005524">
    <property type="term" value="F:ATP binding"/>
    <property type="evidence" value="ECO:0007669"/>
    <property type="project" value="UniProtKB-UniRule"/>
</dbReference>
<organism evidence="9 10">
    <name type="scientific">Handroanthus impetiginosus</name>
    <dbReference type="NCBI Taxonomy" id="429701"/>
    <lineage>
        <taxon>Eukaryota</taxon>
        <taxon>Viridiplantae</taxon>
        <taxon>Streptophyta</taxon>
        <taxon>Embryophyta</taxon>
        <taxon>Tracheophyta</taxon>
        <taxon>Spermatophyta</taxon>
        <taxon>Magnoliopsida</taxon>
        <taxon>eudicotyledons</taxon>
        <taxon>Gunneridae</taxon>
        <taxon>Pentapetalae</taxon>
        <taxon>asterids</taxon>
        <taxon>lamiids</taxon>
        <taxon>Lamiales</taxon>
        <taxon>Bignoniaceae</taxon>
        <taxon>Crescentiina</taxon>
        <taxon>Tabebuia alliance</taxon>
        <taxon>Handroanthus</taxon>
    </lineage>
</organism>
<comment type="similarity">
    <text evidence="6">Belongs to the protein kinase superfamily.</text>
</comment>
<dbReference type="EMBL" id="NKXS01006030">
    <property type="protein sequence ID" value="PIN02182.1"/>
    <property type="molecule type" value="Genomic_DNA"/>
</dbReference>
<evidence type="ECO:0000256" key="3">
    <source>
        <dbReference type="ARBA" id="ARBA00022777"/>
    </source>
</evidence>
<evidence type="ECO:0000256" key="4">
    <source>
        <dbReference type="ARBA" id="ARBA00022840"/>
    </source>
</evidence>
<dbReference type="GO" id="GO:0004674">
    <property type="term" value="F:protein serine/threonine kinase activity"/>
    <property type="evidence" value="ECO:0007669"/>
    <property type="project" value="UniProtKB-KW"/>
</dbReference>
<proteinExistence type="inferred from homology"/>
<evidence type="ECO:0000313" key="9">
    <source>
        <dbReference type="EMBL" id="PIN02182.1"/>
    </source>
</evidence>
<name>A0A2G9GAC4_9LAMI</name>
<dbReference type="PROSITE" id="PS00108">
    <property type="entry name" value="PROTEIN_KINASE_ST"/>
    <property type="match status" value="1"/>
</dbReference>
<keyword evidence="4 5" id="KW-0067">ATP-binding</keyword>
<dbReference type="Pfam" id="PF00069">
    <property type="entry name" value="Pkinase"/>
    <property type="match status" value="1"/>
</dbReference>
<accession>A0A2G9GAC4</accession>
<dbReference type="InterPro" id="IPR008271">
    <property type="entry name" value="Ser/Thr_kinase_AS"/>
</dbReference>
<dbReference type="Gene3D" id="1.10.510.10">
    <property type="entry name" value="Transferase(Phosphotransferase) domain 1"/>
    <property type="match status" value="1"/>
</dbReference>
<dbReference type="EC" id="2.7.11.1" evidence="9"/>
<feature type="binding site" evidence="5">
    <location>
        <position position="45"/>
    </location>
    <ligand>
        <name>ATP</name>
        <dbReference type="ChEBI" id="CHEBI:30616"/>
    </ligand>
</feature>
<evidence type="ECO:0000259" key="8">
    <source>
        <dbReference type="PROSITE" id="PS50011"/>
    </source>
</evidence>
<dbReference type="Proteomes" id="UP000231279">
    <property type="component" value="Unassembled WGS sequence"/>
</dbReference>
<sequence length="353" mass="39418">MNTYELQELEVATDNFSTSRIVGKGSHGCVYRGVLKDGRPVAIKKQSSELPKLQDNTKLANEARILSTLHPNSYILNLLGISQDTFGNKIIVTEYMQNGTLHEILHVSTTPPPWQKRVEMALQIAKGLCFLHELNPSIVHRDIKSANILFDNNWDARVADFGLAVRLNDELNLPAGTMGYIDPNYTTPGKLSTKIDVFSYGVVLLELISGRKAIDVIRSPASIVEWAIPLIEHGPVMDVCDGRVPLPRYMGGVIKKLLRLATRCLSLKESIRPSMSEIVTNIENAIEQPIRYDHISINFIRHVIVEIMRRRKSKFDGTNGVNEEQDRGSSLGNNKVCKGTLPVREVLADLTLK</sequence>
<keyword evidence="3 9" id="KW-0418">Kinase</keyword>
<dbReference type="SUPFAM" id="SSF56112">
    <property type="entry name" value="Protein kinase-like (PK-like)"/>
    <property type="match status" value="1"/>
</dbReference>
<evidence type="ECO:0000256" key="6">
    <source>
        <dbReference type="RuleBase" id="RU000304"/>
    </source>
</evidence>
<evidence type="ECO:0000256" key="2">
    <source>
        <dbReference type="ARBA" id="ARBA00022741"/>
    </source>
</evidence>
<evidence type="ECO:0000313" key="10">
    <source>
        <dbReference type="Proteomes" id="UP000231279"/>
    </source>
</evidence>
<dbReference type="STRING" id="429701.A0A2G9GAC4"/>
<keyword evidence="1 9" id="KW-0808">Transferase</keyword>
<comment type="caution">
    <text evidence="9">The sequence shown here is derived from an EMBL/GenBank/DDBJ whole genome shotgun (WGS) entry which is preliminary data.</text>
</comment>
<dbReference type="AlphaFoldDB" id="A0A2G9GAC4"/>
<evidence type="ECO:0000256" key="5">
    <source>
        <dbReference type="PROSITE-ProRule" id="PRU10141"/>
    </source>
</evidence>
<dbReference type="OrthoDB" id="4062651at2759"/>
<dbReference type="InterPro" id="IPR000719">
    <property type="entry name" value="Prot_kinase_dom"/>
</dbReference>
<keyword evidence="10" id="KW-1185">Reference proteome</keyword>
<gene>
    <name evidence="9" type="ORF">CDL12_25312</name>
</gene>
<feature type="domain" description="Protein kinase" evidence="8">
    <location>
        <begin position="16"/>
        <end position="297"/>
    </location>
</feature>
<dbReference type="InterPro" id="IPR017441">
    <property type="entry name" value="Protein_kinase_ATP_BS"/>
</dbReference>
<reference evidence="10" key="1">
    <citation type="journal article" date="2018" name="Gigascience">
        <title>Genome assembly of the Pink Ipe (Handroanthus impetiginosus, Bignoniaceae), a highly valued, ecologically keystone Neotropical timber forest tree.</title>
        <authorList>
            <person name="Silva-Junior O.B."/>
            <person name="Grattapaglia D."/>
            <person name="Novaes E."/>
            <person name="Collevatti R.G."/>
        </authorList>
    </citation>
    <scope>NUCLEOTIDE SEQUENCE [LARGE SCALE GENOMIC DNA]</scope>
    <source>
        <strain evidence="10">cv. UFG-1</strain>
    </source>
</reference>
<keyword evidence="6 9" id="KW-0723">Serine/threonine-protein kinase</keyword>
<dbReference type="PANTHER" id="PTHR46146">
    <property type="entry name" value="SERINE/THREONINE-PROTEIN KINASE-LIKE PROTEIN CCR4"/>
    <property type="match status" value="1"/>
</dbReference>
<evidence type="ECO:0000256" key="7">
    <source>
        <dbReference type="SAM" id="MobiDB-lite"/>
    </source>
</evidence>
<dbReference type="PROSITE" id="PS50011">
    <property type="entry name" value="PROTEIN_KINASE_DOM"/>
    <property type="match status" value="1"/>
</dbReference>